<reference evidence="1 2" key="1">
    <citation type="submission" date="2017-11" db="EMBL/GenBank/DDBJ databases">
        <title>Infants hospitalized years apart are colonized by the same room-sourced microbial strains.</title>
        <authorList>
            <person name="Brooks B."/>
            <person name="Olm M.R."/>
            <person name="Firek B.A."/>
            <person name="Baker R."/>
            <person name="Thomas B.C."/>
            <person name="Morowitz M.J."/>
            <person name="Banfield J.F."/>
        </authorList>
    </citation>
    <scope>NUCLEOTIDE SEQUENCE [LARGE SCALE GENOMIC DNA]</scope>
    <source>
        <strain evidence="1">S2_009_000_R2_76</strain>
    </source>
</reference>
<name>A0A2W5EGY1_9SPHI</name>
<evidence type="ECO:0000313" key="1">
    <source>
        <dbReference type="EMBL" id="PZP42298.1"/>
    </source>
</evidence>
<dbReference type="EMBL" id="QFOI01000442">
    <property type="protein sequence ID" value="PZP42298.1"/>
    <property type="molecule type" value="Genomic_DNA"/>
</dbReference>
<dbReference type="Pfam" id="PF19891">
    <property type="entry name" value="DUF6364"/>
    <property type="match status" value="1"/>
</dbReference>
<gene>
    <name evidence="1" type="ORF">DI598_17105</name>
</gene>
<accession>A0A2W5EGY1</accession>
<protein>
    <recommendedName>
        <fullName evidence="3">Antitoxin</fullName>
    </recommendedName>
</protein>
<sequence length="84" mass="9863">MNTKLTLTIEQSVIEKAKKYARRKERSLSDLIENYLKVLTNGELEQENHEKASPKLQALRGSFKMPKDFDHKKELANRLSEKYL</sequence>
<dbReference type="AlphaFoldDB" id="A0A2W5EGY1"/>
<comment type="caution">
    <text evidence="1">The sequence shown here is derived from an EMBL/GenBank/DDBJ whole genome shotgun (WGS) entry which is preliminary data.</text>
</comment>
<dbReference type="Proteomes" id="UP000249645">
    <property type="component" value="Unassembled WGS sequence"/>
</dbReference>
<evidence type="ECO:0000313" key="2">
    <source>
        <dbReference type="Proteomes" id="UP000249645"/>
    </source>
</evidence>
<evidence type="ECO:0008006" key="3">
    <source>
        <dbReference type="Google" id="ProtNLM"/>
    </source>
</evidence>
<organism evidence="1 2">
    <name type="scientific">Pseudopedobacter saltans</name>
    <dbReference type="NCBI Taxonomy" id="151895"/>
    <lineage>
        <taxon>Bacteria</taxon>
        <taxon>Pseudomonadati</taxon>
        <taxon>Bacteroidota</taxon>
        <taxon>Sphingobacteriia</taxon>
        <taxon>Sphingobacteriales</taxon>
        <taxon>Sphingobacteriaceae</taxon>
        <taxon>Pseudopedobacter</taxon>
    </lineage>
</organism>
<proteinExistence type="predicted"/>
<dbReference type="InterPro" id="IPR045944">
    <property type="entry name" value="DUF6364"/>
</dbReference>